<dbReference type="InterPro" id="IPR029060">
    <property type="entry name" value="PIN-like_dom_sf"/>
</dbReference>
<dbReference type="Gene3D" id="3.40.50.1010">
    <property type="entry name" value="5'-nuclease"/>
    <property type="match status" value="1"/>
</dbReference>
<organism evidence="2 3">
    <name type="scientific">Longimicrobium terrae</name>
    <dbReference type="NCBI Taxonomy" id="1639882"/>
    <lineage>
        <taxon>Bacteria</taxon>
        <taxon>Pseudomonadati</taxon>
        <taxon>Gemmatimonadota</taxon>
        <taxon>Longimicrobiia</taxon>
        <taxon>Longimicrobiales</taxon>
        <taxon>Longimicrobiaceae</taxon>
        <taxon>Longimicrobium</taxon>
    </lineage>
</organism>
<dbReference type="SUPFAM" id="SSF88723">
    <property type="entry name" value="PIN domain-like"/>
    <property type="match status" value="1"/>
</dbReference>
<dbReference type="Pfam" id="PF01850">
    <property type="entry name" value="PIN"/>
    <property type="match status" value="1"/>
</dbReference>
<reference evidence="2 3" key="1">
    <citation type="submission" date="2020-08" db="EMBL/GenBank/DDBJ databases">
        <title>Genomic Encyclopedia of Type Strains, Phase IV (KMG-IV): sequencing the most valuable type-strain genomes for metagenomic binning, comparative biology and taxonomic classification.</title>
        <authorList>
            <person name="Goeker M."/>
        </authorList>
    </citation>
    <scope>NUCLEOTIDE SEQUENCE [LARGE SCALE GENOMIC DNA]</scope>
    <source>
        <strain evidence="2 3">DSM 29007</strain>
    </source>
</reference>
<name>A0A841GJD9_9BACT</name>
<evidence type="ECO:0000313" key="3">
    <source>
        <dbReference type="Proteomes" id="UP000582837"/>
    </source>
</evidence>
<evidence type="ECO:0000313" key="2">
    <source>
        <dbReference type="EMBL" id="MBB6068677.1"/>
    </source>
</evidence>
<accession>A0A841GJD9</accession>
<sequence length="162" mass="17842">MNMVFLDASALAKVYLDEPGTGSMRGVLDRCGDTLFVSDFVVLEVLTSIRNALRTVPATRYNSVLDCFQTDYQRFSLVDVAPEIRKTAIEMTSAFRTARARSMDVLHVATALWLQRKIALPGESVTVGTSDRDLAVLAEGCGLRTFDPSREPLATLPRARRG</sequence>
<protein>
    <submittedName>
        <fullName evidence="2">Putative nucleic acid-binding protein</fullName>
    </submittedName>
</protein>
<keyword evidence="3" id="KW-1185">Reference proteome</keyword>
<dbReference type="InterPro" id="IPR002716">
    <property type="entry name" value="PIN_dom"/>
</dbReference>
<evidence type="ECO:0000259" key="1">
    <source>
        <dbReference type="Pfam" id="PF01850"/>
    </source>
</evidence>
<dbReference type="EMBL" id="JACHIA010000001">
    <property type="protein sequence ID" value="MBB6068677.1"/>
    <property type="molecule type" value="Genomic_DNA"/>
</dbReference>
<dbReference type="AlphaFoldDB" id="A0A841GJD9"/>
<gene>
    <name evidence="2" type="ORF">HNQ61_000288</name>
</gene>
<dbReference type="RefSeq" id="WP_170030955.1">
    <property type="nucleotide sequence ID" value="NZ_JABDTL010000001.1"/>
</dbReference>
<proteinExistence type="predicted"/>
<comment type="caution">
    <text evidence="2">The sequence shown here is derived from an EMBL/GenBank/DDBJ whole genome shotgun (WGS) entry which is preliminary data.</text>
</comment>
<dbReference type="Proteomes" id="UP000582837">
    <property type="component" value="Unassembled WGS sequence"/>
</dbReference>
<feature type="domain" description="PIN" evidence="1">
    <location>
        <begin position="4"/>
        <end position="138"/>
    </location>
</feature>
<dbReference type="CDD" id="cd09874">
    <property type="entry name" value="PIN_MT3492-like"/>
    <property type="match status" value="1"/>
</dbReference>